<evidence type="ECO:0000256" key="1">
    <source>
        <dbReference type="SAM" id="MobiDB-lite"/>
    </source>
</evidence>
<dbReference type="Proteomes" id="UP001501705">
    <property type="component" value="Unassembled WGS sequence"/>
</dbReference>
<evidence type="ECO:0000313" key="2">
    <source>
        <dbReference type="EMBL" id="GAA1589015.1"/>
    </source>
</evidence>
<name>A0ABN2DY71_9ACTN</name>
<evidence type="ECO:0000313" key="3">
    <source>
        <dbReference type="Proteomes" id="UP001501705"/>
    </source>
</evidence>
<protein>
    <recommendedName>
        <fullName evidence="4">RelA/SpoT domain-containing protein</fullName>
    </recommendedName>
</protein>
<feature type="region of interest" description="Disordered" evidence="1">
    <location>
        <begin position="237"/>
        <end position="270"/>
    </location>
</feature>
<reference evidence="2 3" key="1">
    <citation type="journal article" date="2019" name="Int. J. Syst. Evol. Microbiol.">
        <title>The Global Catalogue of Microorganisms (GCM) 10K type strain sequencing project: providing services to taxonomists for standard genome sequencing and annotation.</title>
        <authorList>
            <consortium name="The Broad Institute Genomics Platform"/>
            <consortium name="The Broad Institute Genome Sequencing Center for Infectious Disease"/>
            <person name="Wu L."/>
            <person name="Ma J."/>
        </authorList>
    </citation>
    <scope>NUCLEOTIDE SEQUENCE [LARGE SCALE GENOMIC DNA]</scope>
    <source>
        <strain evidence="2 3">JCM 15572</strain>
    </source>
</reference>
<dbReference type="RefSeq" id="WP_344237119.1">
    <property type="nucleotide sequence ID" value="NZ_BAAAPH010000017.1"/>
</dbReference>
<proteinExistence type="predicted"/>
<keyword evidence="3" id="KW-1185">Reference proteome</keyword>
<comment type="caution">
    <text evidence="2">The sequence shown here is derived from an EMBL/GenBank/DDBJ whole genome shotgun (WGS) entry which is preliminary data.</text>
</comment>
<evidence type="ECO:0008006" key="4">
    <source>
        <dbReference type="Google" id="ProtNLM"/>
    </source>
</evidence>
<organism evidence="2 3">
    <name type="scientific">Kribbella hippodromi</name>
    <dbReference type="NCBI Taxonomy" id="434347"/>
    <lineage>
        <taxon>Bacteria</taxon>
        <taxon>Bacillati</taxon>
        <taxon>Actinomycetota</taxon>
        <taxon>Actinomycetes</taxon>
        <taxon>Propionibacteriales</taxon>
        <taxon>Kribbellaceae</taxon>
        <taxon>Kribbella</taxon>
    </lineage>
</organism>
<dbReference type="EMBL" id="BAAAPH010000017">
    <property type="protein sequence ID" value="GAA1589015.1"/>
    <property type="molecule type" value="Genomic_DNA"/>
</dbReference>
<gene>
    <name evidence="2" type="ORF">GCM10009804_51420</name>
</gene>
<feature type="compositionally biased region" description="Basic and acidic residues" evidence="1">
    <location>
        <begin position="261"/>
        <end position="270"/>
    </location>
</feature>
<sequence>MPSEPEFAYEPSDLYRAFAASRSLDWGPRPLSAADLACRHGEIAAEKSLELLGRTIAVEPRVTAEFLASVPSGCSPYQLSLRVKSPESLARKFRDAAESNRQAPIDDLLRYTVLTERPDDLVAAARETAGALVGKGWSVVYAMHSYTDGSRYKGIHAYLRTPEVERVEVQWHSVVSAQVKELTTRWYEIERSADSPDSARTAARENCVAASAQLRTPAGLETLAELGGTRVAVKNYSDSRQAAVPREARITAEQRTQPSAVHERDLGVAR</sequence>
<accession>A0ABN2DY71</accession>